<protein>
    <recommendedName>
        <fullName evidence="4">Small secreted protein</fullName>
    </recommendedName>
</protein>
<reference evidence="2" key="1">
    <citation type="journal article" date="2023" name="Mol. Phylogenet. Evol.">
        <title>Genome-scale phylogeny and comparative genomics of the fungal order Sordariales.</title>
        <authorList>
            <person name="Hensen N."/>
            <person name="Bonometti L."/>
            <person name="Westerberg I."/>
            <person name="Brannstrom I.O."/>
            <person name="Guillou S."/>
            <person name="Cros-Aarteil S."/>
            <person name="Calhoun S."/>
            <person name="Haridas S."/>
            <person name="Kuo A."/>
            <person name="Mondo S."/>
            <person name="Pangilinan J."/>
            <person name="Riley R."/>
            <person name="LaButti K."/>
            <person name="Andreopoulos B."/>
            <person name="Lipzen A."/>
            <person name="Chen C."/>
            <person name="Yan M."/>
            <person name="Daum C."/>
            <person name="Ng V."/>
            <person name="Clum A."/>
            <person name="Steindorff A."/>
            <person name="Ohm R.A."/>
            <person name="Martin F."/>
            <person name="Silar P."/>
            <person name="Natvig D.O."/>
            <person name="Lalanne C."/>
            <person name="Gautier V."/>
            <person name="Ament-Velasquez S.L."/>
            <person name="Kruys A."/>
            <person name="Hutchinson M.I."/>
            <person name="Powell A.J."/>
            <person name="Barry K."/>
            <person name="Miller A.N."/>
            <person name="Grigoriev I.V."/>
            <person name="Debuchy R."/>
            <person name="Gladieux P."/>
            <person name="Hiltunen Thoren M."/>
            <person name="Johannesson H."/>
        </authorList>
    </citation>
    <scope>NUCLEOTIDE SEQUENCE</scope>
    <source>
        <strain evidence="2">PSN309</strain>
    </source>
</reference>
<dbReference type="EMBL" id="MU864401">
    <property type="protein sequence ID" value="KAK4187516.1"/>
    <property type="molecule type" value="Genomic_DNA"/>
</dbReference>
<evidence type="ECO:0000313" key="2">
    <source>
        <dbReference type="EMBL" id="KAK4187516.1"/>
    </source>
</evidence>
<feature type="chain" id="PRO_5042914724" description="Small secreted protein" evidence="1">
    <location>
        <begin position="21"/>
        <end position="148"/>
    </location>
</feature>
<keyword evidence="1" id="KW-0732">Signal</keyword>
<accession>A0AAN6WU38</accession>
<sequence>MQLNTLLLSLLATATSGVLAAPLESRAVSAMAETPQWILKGFKRTCNAEDTSCVVTFAVDTQTAPATGCTYTVTGAGASRASTSGITCGPYTISSGWSGQFGPENGFTTWSVVDWSKKQITWPAYTDKELVNGKAVTPDKSYAPQTLA</sequence>
<evidence type="ECO:0008006" key="4">
    <source>
        <dbReference type="Google" id="ProtNLM"/>
    </source>
</evidence>
<evidence type="ECO:0000313" key="3">
    <source>
        <dbReference type="Proteomes" id="UP001302126"/>
    </source>
</evidence>
<comment type="caution">
    <text evidence="2">The sequence shown here is derived from an EMBL/GenBank/DDBJ whole genome shotgun (WGS) entry which is preliminary data.</text>
</comment>
<name>A0AAN6WU38_9PEZI</name>
<keyword evidence="3" id="KW-1185">Reference proteome</keyword>
<dbReference type="AlphaFoldDB" id="A0AAN6WU38"/>
<proteinExistence type="predicted"/>
<feature type="signal peptide" evidence="1">
    <location>
        <begin position="1"/>
        <end position="20"/>
    </location>
</feature>
<evidence type="ECO:0000256" key="1">
    <source>
        <dbReference type="SAM" id="SignalP"/>
    </source>
</evidence>
<organism evidence="2 3">
    <name type="scientific">Podospora australis</name>
    <dbReference type="NCBI Taxonomy" id="1536484"/>
    <lineage>
        <taxon>Eukaryota</taxon>
        <taxon>Fungi</taxon>
        <taxon>Dikarya</taxon>
        <taxon>Ascomycota</taxon>
        <taxon>Pezizomycotina</taxon>
        <taxon>Sordariomycetes</taxon>
        <taxon>Sordariomycetidae</taxon>
        <taxon>Sordariales</taxon>
        <taxon>Podosporaceae</taxon>
        <taxon>Podospora</taxon>
    </lineage>
</organism>
<reference evidence="2" key="2">
    <citation type="submission" date="2023-05" db="EMBL/GenBank/DDBJ databases">
        <authorList>
            <consortium name="Lawrence Berkeley National Laboratory"/>
            <person name="Steindorff A."/>
            <person name="Hensen N."/>
            <person name="Bonometti L."/>
            <person name="Westerberg I."/>
            <person name="Brannstrom I.O."/>
            <person name="Guillou S."/>
            <person name="Cros-Aarteil S."/>
            <person name="Calhoun S."/>
            <person name="Haridas S."/>
            <person name="Kuo A."/>
            <person name="Mondo S."/>
            <person name="Pangilinan J."/>
            <person name="Riley R."/>
            <person name="Labutti K."/>
            <person name="Andreopoulos B."/>
            <person name="Lipzen A."/>
            <person name="Chen C."/>
            <person name="Yanf M."/>
            <person name="Daum C."/>
            <person name="Ng V."/>
            <person name="Clum A."/>
            <person name="Ohm R."/>
            <person name="Martin F."/>
            <person name="Silar P."/>
            <person name="Natvig D."/>
            <person name="Lalanne C."/>
            <person name="Gautier V."/>
            <person name="Ament-Velasquez S.L."/>
            <person name="Kruys A."/>
            <person name="Hutchinson M.I."/>
            <person name="Powell A.J."/>
            <person name="Barry K."/>
            <person name="Miller A.N."/>
            <person name="Grigoriev I.V."/>
            <person name="Debuchy R."/>
            <person name="Gladieux P."/>
            <person name="Thoren M.H."/>
            <person name="Johannesson H."/>
        </authorList>
    </citation>
    <scope>NUCLEOTIDE SEQUENCE</scope>
    <source>
        <strain evidence="2">PSN309</strain>
    </source>
</reference>
<dbReference type="Proteomes" id="UP001302126">
    <property type="component" value="Unassembled WGS sequence"/>
</dbReference>
<gene>
    <name evidence="2" type="ORF">QBC35DRAFT_498471</name>
</gene>